<dbReference type="Proteomes" id="UP000249248">
    <property type="component" value="Unassembled WGS sequence"/>
</dbReference>
<dbReference type="EMBL" id="QKSB01000004">
    <property type="protein sequence ID" value="PZE17415.1"/>
    <property type="molecule type" value="Genomic_DNA"/>
</dbReference>
<dbReference type="AlphaFoldDB" id="A0A2W1NDB4"/>
<accession>A0A2W1NDB4</accession>
<reference evidence="4 5" key="1">
    <citation type="submission" date="2018-06" db="EMBL/GenBank/DDBJ databases">
        <title>The draft genome sequence of Crocinitomix sp. SM1701.</title>
        <authorList>
            <person name="Zhang X."/>
        </authorList>
    </citation>
    <scope>NUCLEOTIDE SEQUENCE [LARGE SCALE GENOMIC DNA]</scope>
    <source>
        <strain evidence="4 5">SM1701</strain>
    </source>
</reference>
<evidence type="ECO:0000256" key="2">
    <source>
        <dbReference type="SAM" id="SignalP"/>
    </source>
</evidence>
<keyword evidence="1 2" id="KW-0732">Signal</keyword>
<comment type="caution">
    <text evidence="4">The sequence shown here is derived from an EMBL/GenBank/DDBJ whole genome shotgun (WGS) entry which is preliminary data.</text>
</comment>
<dbReference type="RefSeq" id="WP_111062939.1">
    <property type="nucleotide sequence ID" value="NZ_JBHUCU010000016.1"/>
</dbReference>
<sequence length="908" mass="95976">MKLLYTTILFFLIPSQSYAQPYYWVGDGATNNWNDPDNWSDVSGGDGTTTTGLPIASSDVIFDGVNLNADKHATVNVGVAVNSISMYIGYIGVIDIAGETFDIVGANDNLFEGGTINDGTSMSSIFINSTATTKFSGTSFGANISATSSRILLNGSTFDGTATLKKNGTSADWGNGGNTFNAATEFINSGSDVFSTGSTSADVFNANLILTNVGSSDLIIAANTTGNQVNGDLSTINSSNLTNASIILAFSSLSSLAVSGATTITNEGSGANQTSYIGSDGDVTFSGLLSLRNIGVGNSSIILLNTNAASSNQYNGGLLFECTNSNSTGIKFGQNGGDGTLAAGQSMSIGALGFFTGFLWFKSFIQTGTTPQNLLLTGDTDLSIASGTIFNGNVNFIAPKFRLSGGVFNGANTIFHKTGASYDWCFGGGVYNTNLEIKNSGVGTFNMANLTGDDYNGDVTYSKTSTGLILGANNTSCTYAGNINFNSNATMTLASNINGRIIMDGTGIQNINNTGLTPAINLRSLTIHKANGNVILNYPITVEEELDFTQGYVISTPVNLLTINNNISMTGASSASFVSGPVKKIGDEAFTFPIGDIISNVYAPLSISAPVSDAFTATYLNANPNTLHPIAVIDVLLDHINLCEYWTIDHNVGTSNVDVTLSFQSPRSCGILNLTDLRVVKWNGLLWESEGNGGTTGTVSNGTIVTDAVVSTFSTFTIGSITSNGPLPIELASFSAVLNKDKVDLKWRTSSEINNDFFTVERSRDAANWESVTTHDGAGNSNEVINYSAVDHAPLNQLSYYRLKQTDFDGDYKYSEVISVQCKKEIETKIYPNPTSGDFYINSKGKAGGKIYIQLYNTSGVLVYSKSRMQQAGSSIIHMDLTNKLSPGIYLIVGSKGEEVFREKLIIK</sequence>
<organism evidence="4 5">
    <name type="scientific">Putridiphycobacter roseus</name>
    <dbReference type="NCBI Taxonomy" id="2219161"/>
    <lineage>
        <taxon>Bacteria</taxon>
        <taxon>Pseudomonadati</taxon>
        <taxon>Bacteroidota</taxon>
        <taxon>Flavobacteriia</taxon>
        <taxon>Flavobacteriales</taxon>
        <taxon>Crocinitomicaceae</taxon>
        <taxon>Putridiphycobacter</taxon>
    </lineage>
</organism>
<dbReference type="Pfam" id="PF18962">
    <property type="entry name" value="Por_Secre_tail"/>
    <property type="match status" value="1"/>
</dbReference>
<evidence type="ECO:0000313" key="5">
    <source>
        <dbReference type="Proteomes" id="UP000249248"/>
    </source>
</evidence>
<evidence type="ECO:0000259" key="3">
    <source>
        <dbReference type="Pfam" id="PF18962"/>
    </source>
</evidence>
<proteinExistence type="predicted"/>
<gene>
    <name evidence="4" type="ORF">DNU06_09090</name>
</gene>
<protein>
    <recommendedName>
        <fullName evidence="3">Secretion system C-terminal sorting domain-containing protein</fullName>
    </recommendedName>
</protein>
<evidence type="ECO:0000256" key="1">
    <source>
        <dbReference type="ARBA" id="ARBA00022729"/>
    </source>
</evidence>
<keyword evidence="5" id="KW-1185">Reference proteome</keyword>
<dbReference type="OrthoDB" id="1489185at2"/>
<dbReference type="InterPro" id="IPR026444">
    <property type="entry name" value="Secre_tail"/>
</dbReference>
<evidence type="ECO:0000313" key="4">
    <source>
        <dbReference type="EMBL" id="PZE17415.1"/>
    </source>
</evidence>
<feature type="signal peptide" evidence="2">
    <location>
        <begin position="1"/>
        <end position="19"/>
    </location>
</feature>
<dbReference type="NCBIfam" id="TIGR04183">
    <property type="entry name" value="Por_Secre_tail"/>
    <property type="match status" value="1"/>
</dbReference>
<name>A0A2W1NDB4_9FLAO</name>
<feature type="chain" id="PRO_5016169305" description="Secretion system C-terminal sorting domain-containing protein" evidence="2">
    <location>
        <begin position="20"/>
        <end position="908"/>
    </location>
</feature>
<feature type="domain" description="Secretion system C-terminal sorting" evidence="3">
    <location>
        <begin position="830"/>
        <end position="907"/>
    </location>
</feature>